<evidence type="ECO:0000313" key="4">
    <source>
        <dbReference type="RefSeq" id="XP_022137190.1"/>
    </source>
</evidence>
<dbReference type="Proteomes" id="UP000504603">
    <property type="component" value="Unplaced"/>
</dbReference>
<feature type="region of interest" description="Disordered" evidence="1">
    <location>
        <begin position="650"/>
        <end position="683"/>
    </location>
</feature>
<dbReference type="RefSeq" id="XP_022137192.1">
    <property type="nucleotide sequence ID" value="XM_022281500.1"/>
</dbReference>
<accession>A0A6J1C5T5</accession>
<dbReference type="KEGG" id="mcha:111008718"/>
<protein>
    <submittedName>
        <fullName evidence="3 4">Uncharacterized protein LOC111008718</fullName>
    </submittedName>
</protein>
<dbReference type="GeneID" id="111008718"/>
<keyword evidence="2" id="KW-1185">Reference proteome</keyword>
<dbReference type="RefSeq" id="XP_022137189.1">
    <property type="nucleotide sequence ID" value="XM_022281497.1"/>
</dbReference>
<feature type="compositionally biased region" description="Basic and acidic residues" evidence="1">
    <location>
        <begin position="495"/>
        <end position="510"/>
    </location>
</feature>
<dbReference type="PANTHER" id="PTHR32010">
    <property type="entry name" value="PHOTOSYSTEM II STABILITY/ASSEMBLY FACTOR HCF136, CHLOROPLASTIC"/>
    <property type="match status" value="1"/>
</dbReference>
<feature type="region of interest" description="Disordered" evidence="1">
    <location>
        <begin position="495"/>
        <end position="520"/>
    </location>
</feature>
<evidence type="ECO:0000313" key="3">
    <source>
        <dbReference type="RefSeq" id="XP_022137189.1"/>
    </source>
</evidence>
<dbReference type="AlphaFoldDB" id="A0A6J1C5T5"/>
<proteinExistence type="predicted"/>
<organism evidence="2 5">
    <name type="scientific">Momordica charantia</name>
    <name type="common">Bitter gourd</name>
    <name type="synonym">Balsam pear</name>
    <dbReference type="NCBI Taxonomy" id="3673"/>
    <lineage>
        <taxon>Eukaryota</taxon>
        <taxon>Viridiplantae</taxon>
        <taxon>Streptophyta</taxon>
        <taxon>Embryophyta</taxon>
        <taxon>Tracheophyta</taxon>
        <taxon>Spermatophyta</taxon>
        <taxon>Magnoliopsida</taxon>
        <taxon>eudicotyledons</taxon>
        <taxon>Gunneridae</taxon>
        <taxon>Pentapetalae</taxon>
        <taxon>rosids</taxon>
        <taxon>fabids</taxon>
        <taxon>Cucurbitales</taxon>
        <taxon>Cucurbitaceae</taxon>
        <taxon>Momordiceae</taxon>
        <taxon>Momordica</taxon>
    </lineage>
</organism>
<dbReference type="RefSeq" id="XP_022137190.1">
    <property type="nucleotide sequence ID" value="XM_022281498.1"/>
</dbReference>
<evidence type="ECO:0000313" key="5">
    <source>
        <dbReference type="RefSeq" id="XP_022137191.1"/>
    </source>
</evidence>
<gene>
    <name evidence="3 4 5 6" type="primary">LOC111008718</name>
</gene>
<evidence type="ECO:0000256" key="1">
    <source>
        <dbReference type="SAM" id="MobiDB-lite"/>
    </source>
</evidence>
<evidence type="ECO:0000313" key="2">
    <source>
        <dbReference type="Proteomes" id="UP000504603"/>
    </source>
</evidence>
<reference evidence="3 4" key="1">
    <citation type="submission" date="2025-04" db="UniProtKB">
        <authorList>
            <consortium name="RefSeq"/>
        </authorList>
    </citation>
    <scope>IDENTIFICATION</scope>
    <source>
        <strain evidence="3 4">OHB3-1</strain>
    </source>
</reference>
<dbReference type="PANTHER" id="PTHR32010:SF18">
    <property type="entry name" value="DUF789 FAMILY PROTEIN"/>
    <property type="match status" value="1"/>
</dbReference>
<dbReference type="RefSeq" id="XP_022137191.1">
    <property type="nucleotide sequence ID" value="XM_022281499.1"/>
</dbReference>
<dbReference type="OrthoDB" id="1920576at2759"/>
<dbReference type="InterPro" id="IPR008507">
    <property type="entry name" value="DUF789"/>
</dbReference>
<dbReference type="Pfam" id="PF05623">
    <property type="entry name" value="DUF789"/>
    <property type="match status" value="1"/>
</dbReference>
<sequence length="1162" mass="128783">MQCALERRISDLQKIPDKGKELLEVRFQEDNCSRRIKDSEVSSLAWRNFFDYRCAVLSFLTLESDGPWKIVAPPLQYLDCLHASCLPQMNQFAAERKLVQKGPASNGTYSINSFRCRSLLESNKKLLDSKAIKSLNELSGKFSCRSSCSSSALISSDSSAISDIPIGGAKMHRYGKKNPRKKAKKKGIECKKISCDFVCAETEVSSEDSARGSLLLEACGNNDLNPGDGSVSCSTAQETFLPDIRASKNYFDGNSERIIQPLGTVHSISSETVEGDASQVLPSATQNLSGNYNVCGSENQPLVKVTGCSHFDGGVDPRERLFVGCCGDFRSKGFSDNNSSESQCVSSNSDYDGLNLKLNEKESFGVGLLEEKNSPSRENYCSRHISVRDEVDVNAEVERAKHGIQGCTNSETRLVLPGKKTKQNKKLTGSSKINRFGIVGNSQRRTGKENNHTVWQKVQKNNSGGCCAQLDQVSPICKQFKGNCKPVGVQIPKVKDRKTGNRKQLKDKSSRKLRRKNTSVQDKIYRPCKSGIGNNTSSMVDKQPNERLDIPSMGFDIRRLNSASKSQLQNDNTGKCLTSESFESTQACLDGLMSDELVSDGLNSQRVENEYSSSSRSCNSLDQSNLLEVHSPIYLPHLFFQRIDQVTQGSSLAEHSKHNNHSRSPLQNWVPSGAEGSRLTTLAGPDSSSLKYVNKLPAELGTSEESIQERVVCDLQDPVSVVTEVSKSSRDGNHGPLEDECEVQKMCDHDITTLQDHSCELDMDEHFNCKSSCEDASKMEQAVNNACRVQLASEAVQMETGCPIAEFETFLHLSSPVISQRPKLKSCKICPRNLLGDAILCSHEIPNISLGCLWQWYEKHGSYGLEIKAKGNENANRFSYDNSAFLAYFVPFLSAVQLFKSHKTHAGTTANPAGLDSCVRNIKIKEPSTCHLPIFSVLFPKPHTDDASIPLVSSQFHSSEQPLASEKTKISEQSVDLKLSGESELVFEYFEVEPPQQRRPLFDKIQQLVGGDGRLQGKIYGDPTMLNSITLNDLHARSWYSVAWYPIYRIPDGNLRAAFLTYHSLGHFVCRTSQLNSSDTDSCLVCPVVGLQSYNAQNECWFEPRNGTSGFAFNVDPPGILEERLRTLEETASLMARAIVKKGNLNSENTHPDYEFFLSRRR</sequence>
<name>A0A6J1C5T5_MOMCH</name>
<feature type="region of interest" description="Disordered" evidence="1">
    <location>
        <begin position="526"/>
        <end position="545"/>
    </location>
</feature>
<evidence type="ECO:0000313" key="6">
    <source>
        <dbReference type="RefSeq" id="XP_022137192.1"/>
    </source>
</evidence>